<organism evidence="2 3">
    <name type="scientific">Candidatus Zambryskibacteria bacterium RIFCSPHIGHO2_01_FULL_46_25</name>
    <dbReference type="NCBI Taxonomy" id="1802738"/>
    <lineage>
        <taxon>Bacteria</taxon>
        <taxon>Candidatus Zambryskiibacteriota</taxon>
    </lineage>
</organism>
<reference evidence="2 3" key="1">
    <citation type="journal article" date="2016" name="Nat. Commun.">
        <title>Thousands of microbial genomes shed light on interconnected biogeochemical processes in an aquifer system.</title>
        <authorList>
            <person name="Anantharaman K."/>
            <person name="Brown C.T."/>
            <person name="Hug L.A."/>
            <person name="Sharon I."/>
            <person name="Castelle C.J."/>
            <person name="Probst A.J."/>
            <person name="Thomas B.C."/>
            <person name="Singh A."/>
            <person name="Wilkins M.J."/>
            <person name="Karaoz U."/>
            <person name="Brodie E.L."/>
            <person name="Williams K.H."/>
            <person name="Hubbard S.S."/>
            <person name="Banfield J.F."/>
        </authorList>
    </citation>
    <scope>NUCLEOTIDE SEQUENCE [LARGE SCALE GENOMIC DNA]</scope>
</reference>
<protein>
    <recommendedName>
        <fullName evidence="1">bAvd-like domain-containing protein</fullName>
    </recommendedName>
</protein>
<proteinExistence type="predicted"/>
<dbReference type="Proteomes" id="UP000178107">
    <property type="component" value="Unassembled WGS sequence"/>
</dbReference>
<feature type="domain" description="bAvd-like" evidence="1">
    <location>
        <begin position="8"/>
        <end position="104"/>
    </location>
</feature>
<dbReference type="Pfam" id="PF22296">
    <property type="entry name" value="bAvd"/>
    <property type="match status" value="1"/>
</dbReference>
<evidence type="ECO:0000259" key="1">
    <source>
        <dbReference type="Pfam" id="PF22296"/>
    </source>
</evidence>
<evidence type="ECO:0000313" key="2">
    <source>
        <dbReference type="EMBL" id="OHA90161.1"/>
    </source>
</evidence>
<gene>
    <name evidence="2" type="ORF">A2838_00835</name>
</gene>
<dbReference type="CDD" id="cd16376">
    <property type="entry name" value="Avd_like"/>
    <property type="match status" value="1"/>
</dbReference>
<dbReference type="InterPro" id="IPR055360">
    <property type="entry name" value="bAvd"/>
</dbReference>
<dbReference type="InterPro" id="IPR036583">
    <property type="entry name" value="23S_rRNA_IVS_sf"/>
</dbReference>
<sequence>MSRIKNVYLAWHKIHVILPQVNRYTLGNKIDKLFLEIIESIAVATFSPREKQSIHLENSSRKLEVLKILLMVLWEIKSIDNKKYILISEPLDEVGKMIGGWLNQMIKQNSPAKAEEK</sequence>
<dbReference type="EMBL" id="MHVH01000006">
    <property type="protein sequence ID" value="OHA90161.1"/>
    <property type="molecule type" value="Genomic_DNA"/>
</dbReference>
<dbReference type="Gene3D" id="1.20.1440.60">
    <property type="entry name" value="23S rRNA-intervening sequence"/>
    <property type="match status" value="1"/>
</dbReference>
<comment type="caution">
    <text evidence="2">The sequence shown here is derived from an EMBL/GenBank/DDBJ whole genome shotgun (WGS) entry which is preliminary data.</text>
</comment>
<dbReference type="AlphaFoldDB" id="A0A1G2T0L6"/>
<name>A0A1G2T0L6_9BACT</name>
<accession>A0A1G2T0L6</accession>
<evidence type="ECO:0000313" key="3">
    <source>
        <dbReference type="Proteomes" id="UP000178107"/>
    </source>
</evidence>